<dbReference type="Proteomes" id="UP000298347">
    <property type="component" value="Unassembled WGS sequence"/>
</dbReference>
<dbReference type="EMBL" id="SRJD01000001">
    <property type="protein sequence ID" value="TGB00408.1"/>
    <property type="molecule type" value="Genomic_DNA"/>
</dbReference>
<evidence type="ECO:0000313" key="2">
    <source>
        <dbReference type="Proteomes" id="UP000298347"/>
    </source>
</evidence>
<dbReference type="OrthoDB" id="2991278at2"/>
<protein>
    <submittedName>
        <fullName evidence="1">FbpB family small basic protein</fullName>
    </submittedName>
</protein>
<keyword evidence="2" id="KW-1185">Reference proteome</keyword>
<dbReference type="Pfam" id="PF13040">
    <property type="entry name" value="Fur_reg_FbpB"/>
    <property type="match status" value="1"/>
</dbReference>
<comment type="caution">
    <text evidence="1">The sequence shown here is derived from an EMBL/GenBank/DDBJ whole genome shotgun (WGS) entry which is preliminary data.</text>
</comment>
<evidence type="ECO:0000313" key="1">
    <source>
        <dbReference type="EMBL" id="TGB00408.1"/>
    </source>
</evidence>
<accession>A0A4Z0GUM1</accession>
<organism evidence="1 2">
    <name type="scientific">Sporolactobacillus shoreae</name>
    <dbReference type="NCBI Taxonomy" id="1465501"/>
    <lineage>
        <taxon>Bacteria</taxon>
        <taxon>Bacillati</taxon>
        <taxon>Bacillota</taxon>
        <taxon>Bacilli</taxon>
        <taxon>Bacillales</taxon>
        <taxon>Sporolactobacillaceae</taxon>
        <taxon>Sporolactobacillus</taxon>
    </lineage>
</organism>
<dbReference type="AlphaFoldDB" id="A0A4Z0GUM1"/>
<reference evidence="1 2" key="1">
    <citation type="journal article" date="2015" name="Int. J. Syst. Evol. Microbiol.">
        <title>Sporolactobacillus shoreae sp. nov. and Sporolactobacillus spathodeae sp. nov., two spore-forming lactic acid bacteria isolated from tree barks in Thailand.</title>
        <authorList>
            <person name="Thamacharoensuk T."/>
            <person name="Kitahara M."/>
            <person name="Ohkuma M."/>
            <person name="Thongchul N."/>
            <person name="Tanasupawat S."/>
        </authorList>
    </citation>
    <scope>NUCLEOTIDE SEQUENCE [LARGE SCALE GENOMIC DNA]</scope>
    <source>
        <strain evidence="1 2">BK92</strain>
    </source>
</reference>
<sequence length="39" mass="4791">MRKKQVFKELVLKNKSEILRNEKVLEKIEEKIDQRHAIK</sequence>
<gene>
    <name evidence="1" type="ORF">E4665_01655</name>
</gene>
<dbReference type="InterPro" id="IPR025004">
    <property type="entry name" value="SenN/SenS"/>
</dbReference>
<name>A0A4Z0GUM1_9BACL</name>
<proteinExistence type="predicted"/>
<dbReference type="RefSeq" id="WP_135347053.1">
    <property type="nucleotide sequence ID" value="NZ_SRJD01000001.1"/>
</dbReference>